<dbReference type="Pfam" id="PF25137">
    <property type="entry name" value="ADH_Fe_C"/>
    <property type="match status" value="1"/>
</dbReference>
<dbReference type="RefSeq" id="WP_169210205.1">
    <property type="nucleotide sequence ID" value="NZ_JAATNW010000003.1"/>
</dbReference>
<organism evidence="4 5">
    <name type="scientific">Alteromonas ponticola</name>
    <dbReference type="NCBI Taxonomy" id="2720613"/>
    <lineage>
        <taxon>Bacteria</taxon>
        <taxon>Pseudomonadati</taxon>
        <taxon>Pseudomonadota</taxon>
        <taxon>Gammaproteobacteria</taxon>
        <taxon>Alteromonadales</taxon>
        <taxon>Alteromonadaceae</taxon>
        <taxon>Alteromonas/Salinimonas group</taxon>
        <taxon>Alteromonas</taxon>
    </lineage>
</organism>
<evidence type="ECO:0000259" key="2">
    <source>
        <dbReference type="Pfam" id="PF00465"/>
    </source>
</evidence>
<dbReference type="EMBL" id="JAATNW010000003">
    <property type="protein sequence ID" value="NMH59646.1"/>
    <property type="molecule type" value="Genomic_DNA"/>
</dbReference>
<proteinExistence type="predicted"/>
<dbReference type="InterPro" id="IPR056798">
    <property type="entry name" value="ADH_Fe_C"/>
</dbReference>
<evidence type="ECO:0000256" key="1">
    <source>
        <dbReference type="ARBA" id="ARBA00023002"/>
    </source>
</evidence>
<dbReference type="InterPro" id="IPR001670">
    <property type="entry name" value="ADH_Fe/GldA"/>
</dbReference>
<dbReference type="Gene3D" id="3.40.50.1970">
    <property type="match status" value="1"/>
</dbReference>
<dbReference type="InterPro" id="IPR039697">
    <property type="entry name" value="Alcohol_dehydrogenase_Fe"/>
</dbReference>
<accession>A0ABX1R2H8</accession>
<dbReference type="InterPro" id="IPR035873">
    <property type="entry name" value="PhpC"/>
</dbReference>
<name>A0ABX1R2H8_9ALTE</name>
<keyword evidence="1" id="KW-0560">Oxidoreductase</keyword>
<dbReference type="Gene3D" id="1.20.1090.10">
    <property type="entry name" value="Dehydroquinate synthase-like - alpha domain"/>
    <property type="match status" value="1"/>
</dbReference>
<evidence type="ECO:0000313" key="4">
    <source>
        <dbReference type="EMBL" id="NMH59646.1"/>
    </source>
</evidence>
<keyword evidence="5" id="KW-1185">Reference proteome</keyword>
<feature type="domain" description="Alcohol dehydrogenase iron-type/glycerol dehydrogenase GldA" evidence="2">
    <location>
        <begin position="17"/>
        <end position="170"/>
    </location>
</feature>
<dbReference type="Proteomes" id="UP000709336">
    <property type="component" value="Unassembled WGS sequence"/>
</dbReference>
<reference evidence="4 5" key="1">
    <citation type="submission" date="2020-03" db="EMBL/GenBank/DDBJ databases">
        <title>Alteromonas ponticola sp. nov., isolated from seawater.</title>
        <authorList>
            <person name="Yoon J.-H."/>
            <person name="Kim Y.-O."/>
        </authorList>
    </citation>
    <scope>NUCLEOTIDE SEQUENCE [LARGE SCALE GENOMIC DNA]</scope>
    <source>
        <strain evidence="4 5">MYP5</strain>
    </source>
</reference>
<comment type="caution">
    <text evidence="4">The sequence shown here is derived from an EMBL/GenBank/DDBJ whole genome shotgun (WGS) entry which is preliminary data.</text>
</comment>
<dbReference type="SUPFAM" id="SSF56796">
    <property type="entry name" value="Dehydroquinate synthase-like"/>
    <property type="match status" value="1"/>
</dbReference>
<dbReference type="PANTHER" id="PTHR11496:SF83">
    <property type="entry name" value="HYDROXYACID-OXOACID TRANSHYDROGENASE, MITOCHONDRIAL"/>
    <property type="match status" value="1"/>
</dbReference>
<dbReference type="Pfam" id="PF00465">
    <property type="entry name" value="Fe-ADH"/>
    <property type="match status" value="1"/>
</dbReference>
<protein>
    <submittedName>
        <fullName evidence="4">Phosphonoacetaldehyde reductase</fullName>
    </submittedName>
</protein>
<evidence type="ECO:0000313" key="5">
    <source>
        <dbReference type="Proteomes" id="UP000709336"/>
    </source>
</evidence>
<evidence type="ECO:0000259" key="3">
    <source>
        <dbReference type="Pfam" id="PF25137"/>
    </source>
</evidence>
<sequence length="361" mass="39218">MIKESVPEFNVVISESLTDTLSRLSLGRKPLLITSAGFRQRGVVDEVLASLPNCSFTVIEDVSPNPELAYLARILEQYQRTDFTSIIALGGGSVMDSAKVLSRMLGQSSAKLEEYLVLRTALPNNEPIPLTTIPTSSGTGAEITPFATVWDSRTQTKYSFSDRIPDSTILVANLTQTLPRNETLYSGLDALSHALESLWNNQRTPSSQKAALSAIDHVLDGLPRVLATPQSLEARKTMLVGANLAGMAITETRTALAHAMSYSLTLKYGIPHGLACSFTLPALLSLFKNEELGLSSAQRDGLEDLLSSLKLVDEVTHFASAEQIISEYDYDLEPSRAKNFTRPVTSAQIKQILLSSLNEGT</sequence>
<dbReference type="PANTHER" id="PTHR11496">
    <property type="entry name" value="ALCOHOL DEHYDROGENASE"/>
    <property type="match status" value="1"/>
</dbReference>
<gene>
    <name evidence="4" type="ORF">HCJ96_06430</name>
</gene>
<feature type="domain" description="Fe-containing alcohol dehydrogenase-like C-terminal" evidence="3">
    <location>
        <begin position="183"/>
        <end position="286"/>
    </location>
</feature>
<dbReference type="CDD" id="cd08182">
    <property type="entry name" value="HEPD"/>
    <property type="match status" value="1"/>
</dbReference>